<evidence type="ECO:0000256" key="6">
    <source>
        <dbReference type="ARBA" id="ARBA00022989"/>
    </source>
</evidence>
<feature type="domain" description="MrpA C-terminal/MbhE" evidence="14">
    <location>
        <begin position="679"/>
        <end position="762"/>
    </location>
</feature>
<evidence type="ECO:0000259" key="14">
    <source>
        <dbReference type="Pfam" id="PF20501"/>
    </source>
</evidence>
<feature type="domain" description="NADH-Ubiquinone oxidoreductase (complex I) chain 5 N-terminal" evidence="12">
    <location>
        <begin position="61"/>
        <end position="107"/>
    </location>
</feature>
<keyword evidence="4" id="KW-1003">Cell membrane</keyword>
<evidence type="ECO:0000256" key="4">
    <source>
        <dbReference type="ARBA" id="ARBA00022475"/>
    </source>
</evidence>
<dbReference type="GO" id="GO:0015297">
    <property type="term" value="F:antiporter activity"/>
    <property type="evidence" value="ECO:0007669"/>
    <property type="project" value="UniProtKB-KW"/>
</dbReference>
<dbReference type="Proteomes" id="UP000029736">
    <property type="component" value="Unassembled WGS sequence"/>
</dbReference>
<dbReference type="InterPro" id="IPR001750">
    <property type="entry name" value="ND/Mrp_TM"/>
</dbReference>
<feature type="transmembrane region" description="Helical" evidence="10">
    <location>
        <begin position="269"/>
        <end position="286"/>
    </location>
</feature>
<keyword evidence="7" id="KW-0406">Ion transport</keyword>
<feature type="transmembrane region" description="Helical" evidence="10">
    <location>
        <begin position="596"/>
        <end position="615"/>
    </location>
</feature>
<evidence type="ECO:0000256" key="8">
    <source>
        <dbReference type="ARBA" id="ARBA00023136"/>
    </source>
</evidence>
<name>A0A098S341_9BACT</name>
<evidence type="ECO:0000313" key="16">
    <source>
        <dbReference type="Proteomes" id="UP000029736"/>
    </source>
</evidence>
<feature type="domain" description="MrpA C-terminal/MbhD" evidence="13">
    <location>
        <begin position="605"/>
        <end position="669"/>
    </location>
</feature>
<dbReference type="GO" id="GO:0005886">
    <property type="term" value="C:plasma membrane"/>
    <property type="evidence" value="ECO:0007669"/>
    <property type="project" value="UniProtKB-SubCell"/>
</dbReference>
<feature type="transmembrane region" description="Helical" evidence="10">
    <location>
        <begin position="202"/>
        <end position="218"/>
    </location>
</feature>
<proteinExistence type="predicted"/>
<dbReference type="PANTHER" id="PTHR43373">
    <property type="entry name" value="NA(+)/H(+) ANTIPORTER SUBUNIT"/>
    <property type="match status" value="1"/>
</dbReference>
<accession>A0A098S341</accession>
<sequence length="766" mass="83610">MLFCILAVFMAGFLSALFYDRHRSILLPAISLLFLTIIAYFGSLTGTVLDGATIVQQVKWVDTLSIQLAFLVDGLSLFFALLVTVFGLLIFLYAHRYMEDSPQINRFAGYLLLFSGSMLGLVLSANLISLFVFWELTSLSSFLLIGFKHKDEDSRRSARQALLITAGGGLALMAGFILLEIATGSGYNLTEILSQSEVVADSGLQSAAIILIGLGALTKSAQFPFHFWLPNAMAAPTPVSAYLHSATMVKAGVYLIFRLNPLFQEAALWHHLLGAAGALTMTWGALKAFQEDDLKRILAYTTVSALGILFMMIGLGGEAAVNAAMVYVLAHALYKCALFMTAGNIDHQTGTRRISQLSDLSRKMPLTATTVALALASMAGVLPLLGFVGKELLYDALYHAADPFAIVYLALLFLAGALFTAVSVDILYNAFFKTGKLRDQPIREGQLLLTLPPLLLAVVSLLTGIAPGWTIAPLLKWSAASIQDFAPTMKLKLWHGFNFVFLLSLATLLTGVGLYFLRKWLRRAQKPPWASADFLYDQLIAGSEFVAQYITGKIQNGYLRRYIATVIITFSMLLLAAMAHGQVFQSFSTAPLLEGLQIYELVILALIVLATGFLFRVRSRLIVTATFGIIGYSIALAYTLFSAPDVAITQFLAETLTLILLILIIHRLPSYTLKTSIARLKYLPVAILFGAMMAVTAYVMLLQEKDTGSQAYFLEQSIPKGKGQNAVNVILVDFRALDTLGEITVLTVTMIGIIALLKFKPNNKKA</sequence>
<feature type="transmembrane region" description="Helical" evidence="10">
    <location>
        <begin position="405"/>
        <end position="428"/>
    </location>
</feature>
<dbReference type="InterPro" id="IPR001516">
    <property type="entry name" value="Proton_antipo_N"/>
</dbReference>
<dbReference type="EMBL" id="JPOS01000077">
    <property type="protein sequence ID" value="KGE86555.1"/>
    <property type="molecule type" value="Genomic_DNA"/>
</dbReference>
<evidence type="ECO:0000256" key="7">
    <source>
        <dbReference type="ARBA" id="ARBA00023065"/>
    </source>
</evidence>
<evidence type="ECO:0000259" key="13">
    <source>
        <dbReference type="Pfam" id="PF13244"/>
    </source>
</evidence>
<dbReference type="Pfam" id="PF00662">
    <property type="entry name" value="Proton_antipo_N"/>
    <property type="match status" value="1"/>
</dbReference>
<keyword evidence="3" id="KW-0050">Antiport</keyword>
<feature type="transmembrane region" description="Helical" evidence="10">
    <location>
        <begin position="495"/>
        <end position="517"/>
    </location>
</feature>
<keyword evidence="6 10" id="KW-1133">Transmembrane helix</keyword>
<evidence type="ECO:0000256" key="10">
    <source>
        <dbReference type="SAM" id="Phobius"/>
    </source>
</evidence>
<dbReference type="Pfam" id="PF13244">
    <property type="entry name" value="MbhD"/>
    <property type="match status" value="1"/>
</dbReference>
<dbReference type="AlphaFoldDB" id="A0A098S341"/>
<protein>
    <recommendedName>
        <fullName evidence="17">Cation:proton antiporter</fullName>
    </recommendedName>
</protein>
<dbReference type="InterPro" id="IPR046806">
    <property type="entry name" value="MrpA_C/MbhE"/>
</dbReference>
<comment type="caution">
    <text evidence="15">The sequence shown here is derived from an EMBL/GenBank/DDBJ whole genome shotgun (WGS) entry which is preliminary data.</text>
</comment>
<evidence type="ECO:0000256" key="5">
    <source>
        <dbReference type="ARBA" id="ARBA00022692"/>
    </source>
</evidence>
<feature type="transmembrane region" description="Helical" evidence="10">
    <location>
        <begin position="647"/>
        <end position="668"/>
    </location>
</feature>
<feature type="transmembrane region" description="Helical" evidence="10">
    <location>
        <begin position="680"/>
        <end position="701"/>
    </location>
</feature>
<feature type="transmembrane region" description="Helical" evidence="10">
    <location>
        <begin position="449"/>
        <end position="475"/>
    </location>
</feature>
<reference evidence="15 16" key="1">
    <citation type="journal article" date="2014" name="Int. J. Syst. Evol. Microbiol.">
        <title>Phaeodactylibacter xiamenensis gen. nov., sp. nov., a member of the family Saprospiraceae isolated from the marine alga Phaeodactylum tricornutum.</title>
        <authorList>
            <person name="Chen Z.Jr."/>
            <person name="Lei X."/>
            <person name="Lai Q."/>
            <person name="Li Y."/>
            <person name="Zhang B."/>
            <person name="Zhang J."/>
            <person name="Zhang H."/>
            <person name="Yang L."/>
            <person name="Zheng W."/>
            <person name="Tian Y."/>
            <person name="Yu Z."/>
            <person name="Xu H.Jr."/>
            <person name="Zheng T."/>
        </authorList>
    </citation>
    <scope>NUCLEOTIDE SEQUENCE [LARGE SCALE GENOMIC DNA]</scope>
    <source>
        <strain evidence="15 16">KD52</strain>
    </source>
</reference>
<dbReference type="PRINTS" id="PR01434">
    <property type="entry name" value="NADHDHGNASE5"/>
</dbReference>
<feature type="transmembrane region" description="Helical" evidence="10">
    <location>
        <begin position="70"/>
        <end position="95"/>
    </location>
</feature>
<dbReference type="Pfam" id="PF00361">
    <property type="entry name" value="Proton_antipo_M"/>
    <property type="match status" value="1"/>
</dbReference>
<gene>
    <name evidence="15" type="ORF">IX84_20585</name>
</gene>
<evidence type="ECO:0000259" key="11">
    <source>
        <dbReference type="Pfam" id="PF00361"/>
    </source>
</evidence>
<evidence type="ECO:0000256" key="2">
    <source>
        <dbReference type="ARBA" id="ARBA00022448"/>
    </source>
</evidence>
<keyword evidence="5 9" id="KW-0812">Transmembrane</keyword>
<organism evidence="15 16">
    <name type="scientific">Phaeodactylibacter xiamenensis</name>
    <dbReference type="NCBI Taxonomy" id="1524460"/>
    <lineage>
        <taxon>Bacteria</taxon>
        <taxon>Pseudomonadati</taxon>
        <taxon>Bacteroidota</taxon>
        <taxon>Saprospiria</taxon>
        <taxon>Saprospirales</taxon>
        <taxon>Haliscomenobacteraceae</taxon>
        <taxon>Phaeodactylibacter</taxon>
    </lineage>
</organism>
<feature type="transmembrane region" description="Helical" evidence="10">
    <location>
        <begin position="622"/>
        <end position="641"/>
    </location>
</feature>
<evidence type="ECO:0000256" key="9">
    <source>
        <dbReference type="RuleBase" id="RU000320"/>
    </source>
</evidence>
<feature type="transmembrane region" description="Helical" evidence="10">
    <location>
        <begin position="739"/>
        <end position="757"/>
    </location>
</feature>
<comment type="subcellular location">
    <subcellularLocation>
        <location evidence="1">Cell membrane</location>
        <topology evidence="1">Multi-pass membrane protein</topology>
    </subcellularLocation>
    <subcellularLocation>
        <location evidence="9">Membrane</location>
        <topology evidence="9">Multi-pass membrane protein</topology>
    </subcellularLocation>
</comment>
<feature type="transmembrane region" description="Helical" evidence="10">
    <location>
        <begin position="25"/>
        <end position="49"/>
    </location>
</feature>
<evidence type="ECO:0000259" key="12">
    <source>
        <dbReference type="Pfam" id="PF00662"/>
    </source>
</evidence>
<feature type="transmembrane region" description="Helical" evidence="10">
    <location>
        <begin position="161"/>
        <end position="182"/>
    </location>
</feature>
<evidence type="ECO:0000256" key="3">
    <source>
        <dbReference type="ARBA" id="ARBA00022449"/>
    </source>
</evidence>
<evidence type="ECO:0000256" key="1">
    <source>
        <dbReference type="ARBA" id="ARBA00004651"/>
    </source>
</evidence>
<feature type="transmembrane region" description="Helical" evidence="10">
    <location>
        <begin position="323"/>
        <end position="345"/>
    </location>
</feature>
<feature type="transmembrane region" description="Helical" evidence="10">
    <location>
        <begin position="562"/>
        <end position="584"/>
    </location>
</feature>
<dbReference type="PANTHER" id="PTHR43373:SF1">
    <property type="entry name" value="NA(+)_H(+) ANTIPORTER SUBUNIT A"/>
    <property type="match status" value="1"/>
</dbReference>
<evidence type="ECO:0000313" key="15">
    <source>
        <dbReference type="EMBL" id="KGE86555.1"/>
    </source>
</evidence>
<dbReference type="GO" id="GO:0006811">
    <property type="term" value="P:monoatomic ion transport"/>
    <property type="evidence" value="ECO:0007669"/>
    <property type="project" value="UniProtKB-KW"/>
</dbReference>
<dbReference type="InterPro" id="IPR050616">
    <property type="entry name" value="CPA3_Na-H_Antiporter_A"/>
</dbReference>
<feature type="domain" description="NADH:quinone oxidoreductase/Mrp antiporter transmembrane" evidence="11">
    <location>
        <begin position="124"/>
        <end position="408"/>
    </location>
</feature>
<keyword evidence="16" id="KW-1185">Reference proteome</keyword>
<evidence type="ECO:0008006" key="17">
    <source>
        <dbReference type="Google" id="ProtNLM"/>
    </source>
</evidence>
<feature type="transmembrane region" description="Helical" evidence="10">
    <location>
        <begin position="107"/>
        <end position="134"/>
    </location>
</feature>
<feature type="transmembrane region" description="Helical" evidence="10">
    <location>
        <begin position="298"/>
        <end position="317"/>
    </location>
</feature>
<dbReference type="InterPro" id="IPR025383">
    <property type="entry name" value="MrpA_C/MbhD"/>
</dbReference>
<keyword evidence="2" id="KW-0813">Transport</keyword>
<feature type="transmembrane region" description="Helical" evidence="10">
    <location>
        <begin position="366"/>
        <end position="385"/>
    </location>
</feature>
<dbReference type="Pfam" id="PF20501">
    <property type="entry name" value="MbhE"/>
    <property type="match status" value="1"/>
</dbReference>
<keyword evidence="8 10" id="KW-0472">Membrane</keyword>
<dbReference type="STRING" id="1524460.IX84_20585"/>